<dbReference type="PANTHER" id="PTHR38795">
    <property type="entry name" value="DUF6604 DOMAIN-CONTAINING PROTEIN"/>
    <property type="match status" value="1"/>
</dbReference>
<dbReference type="EMBL" id="JAPQKH010000007">
    <property type="protein sequence ID" value="KAJ5088391.1"/>
    <property type="molecule type" value="Genomic_DNA"/>
</dbReference>
<evidence type="ECO:0000313" key="3">
    <source>
        <dbReference type="EMBL" id="KAJ5088391.1"/>
    </source>
</evidence>
<protein>
    <recommendedName>
        <fullName evidence="2">DUF6604 domain-containing protein</fullName>
    </recommendedName>
</protein>
<reference evidence="3" key="2">
    <citation type="journal article" date="2023" name="IMA Fungus">
        <title>Comparative genomic study of the Penicillium genus elucidates a diverse pangenome and 15 lateral gene transfer events.</title>
        <authorList>
            <person name="Petersen C."/>
            <person name="Sorensen T."/>
            <person name="Nielsen M.R."/>
            <person name="Sondergaard T.E."/>
            <person name="Sorensen J.L."/>
            <person name="Fitzpatrick D.A."/>
            <person name="Frisvad J.C."/>
            <person name="Nielsen K.L."/>
        </authorList>
    </citation>
    <scope>NUCLEOTIDE SEQUENCE</scope>
    <source>
        <strain evidence="3">IBT 30069</strain>
    </source>
</reference>
<evidence type="ECO:0000259" key="2">
    <source>
        <dbReference type="Pfam" id="PF20253"/>
    </source>
</evidence>
<dbReference type="PANTHER" id="PTHR38795:SF1">
    <property type="entry name" value="DUF6604 DOMAIN-CONTAINING PROTEIN"/>
    <property type="match status" value="1"/>
</dbReference>
<feature type="compositionally biased region" description="Basic residues" evidence="1">
    <location>
        <begin position="51"/>
        <end position="61"/>
    </location>
</feature>
<dbReference type="OrthoDB" id="5238236at2759"/>
<dbReference type="Pfam" id="PF20253">
    <property type="entry name" value="DUF6604"/>
    <property type="match status" value="1"/>
</dbReference>
<reference evidence="3" key="1">
    <citation type="submission" date="2022-11" db="EMBL/GenBank/DDBJ databases">
        <authorList>
            <person name="Petersen C."/>
        </authorList>
    </citation>
    <scope>NUCLEOTIDE SEQUENCE</scope>
    <source>
        <strain evidence="3">IBT 30069</strain>
    </source>
</reference>
<keyword evidence="4" id="KW-1185">Reference proteome</keyword>
<evidence type="ECO:0000256" key="1">
    <source>
        <dbReference type="SAM" id="MobiDB-lite"/>
    </source>
</evidence>
<dbReference type="InterPro" id="IPR046539">
    <property type="entry name" value="DUF6604"/>
</dbReference>
<sequence>MLPEFLQGSYKRYKEDTNAFATWLLEAAVKCGYKPDDFENQGTTSQSGKDKGKKNKKKKKTVNLSASGPVQYFTSIKELQVIAELVAKSSLTVPRPILALARRAINLRKHVTSWFLGQGDSKNNERHAHFISALEIICDTLEWKVNKPSDFNAKHRPATSESGADDAEIDIFLNKFAVLTVEEPRESEPQQQALPESQKVVKVQVLDDDEDEDEGSSFGIKLFKTYCMFQDLHNMRAFISHTWTEYREKKIDLMNAAVVTDSALQLARDLVQDVVNDWGRHIRQSDEPLQELVFNLAILSRGGDSDPSTEVGLPYNKDAADIAEWTFITTTVILRSFAGVLDLNNALPVFKKGCLGVYDPKENRGAMSAGQKFKEDQIILFELLPQFCMLDMFNIRTPARDTITTAIVEYIKNKRVTPFVAFAGQILLDIHHIMRYSSMSAYADLRMSGLRIQITIDEHFKLSKTHPKPPFWPKEGDAEIKAIYTTVEAWAIDDMLWSVQSRGPGRDNLPVSEKHLLLTQHSLLSGLILFHINLRMQTIGQKLITQWYDVQQLAFLYNLITMSPMYKNLKWPDMEAFIKIHGESHIFVGSRPQNVTESLNRLELASGIASATRFARDSRNNGRDFHPPDGKVARILTPTTTVANLYRDQYVHTPRPDQQYGIASIDTVLDQLSEHTAVKGKGKDKGKEAVPSNNAQAMFQRKWANTRRIDALQILALVKSKLFEEEPVILFNYFGMHKRCIELLRLIKVKEDHKFAQYFTPEYMPDESLIAGLVILVLHVARGSAKNAQELGFPRRGGLALSRIVMSCAEVMRDYLEKNGDIACKELKIFCKNKAQIQDVIEQGESGADNHYYFFTLEDVLGPTGLASLMTGIPVA</sequence>
<name>A0A9W9EV19_9EURO</name>
<accession>A0A9W9EV19</accession>
<dbReference type="AlphaFoldDB" id="A0A9W9EV19"/>
<dbReference type="Proteomes" id="UP001149165">
    <property type="component" value="Unassembled WGS sequence"/>
</dbReference>
<feature type="region of interest" description="Disordered" evidence="1">
    <location>
        <begin position="38"/>
        <end position="61"/>
    </location>
</feature>
<proteinExistence type="predicted"/>
<gene>
    <name evidence="3" type="ORF">N7456_012007</name>
</gene>
<evidence type="ECO:0000313" key="4">
    <source>
        <dbReference type="Proteomes" id="UP001149165"/>
    </source>
</evidence>
<feature type="domain" description="DUF6604" evidence="2">
    <location>
        <begin position="11"/>
        <end position="275"/>
    </location>
</feature>
<comment type="caution">
    <text evidence="3">The sequence shown here is derived from an EMBL/GenBank/DDBJ whole genome shotgun (WGS) entry which is preliminary data.</text>
</comment>
<organism evidence="3 4">
    <name type="scientific">Penicillium angulare</name>
    <dbReference type="NCBI Taxonomy" id="116970"/>
    <lineage>
        <taxon>Eukaryota</taxon>
        <taxon>Fungi</taxon>
        <taxon>Dikarya</taxon>
        <taxon>Ascomycota</taxon>
        <taxon>Pezizomycotina</taxon>
        <taxon>Eurotiomycetes</taxon>
        <taxon>Eurotiomycetidae</taxon>
        <taxon>Eurotiales</taxon>
        <taxon>Aspergillaceae</taxon>
        <taxon>Penicillium</taxon>
    </lineage>
</organism>